<dbReference type="AlphaFoldDB" id="A0A7H0LKR3"/>
<dbReference type="KEGG" id="spap:H3Z74_03225"/>
<dbReference type="RefSeq" id="WP_187762568.1">
    <property type="nucleotide sequence ID" value="NZ_CP061038.1"/>
</dbReference>
<accession>A0A7H0LKR3</accession>
<gene>
    <name evidence="2" type="ORF">H3Z74_03225</name>
</gene>
<proteinExistence type="predicted"/>
<dbReference type="EMBL" id="CP061038">
    <property type="protein sequence ID" value="QNQ10266.1"/>
    <property type="molecule type" value="Genomic_DNA"/>
</dbReference>
<evidence type="ECO:0000313" key="3">
    <source>
        <dbReference type="Proteomes" id="UP000516148"/>
    </source>
</evidence>
<evidence type="ECO:0000259" key="1">
    <source>
        <dbReference type="PROSITE" id="PS51184"/>
    </source>
</evidence>
<reference evidence="2 3" key="1">
    <citation type="submission" date="2020-09" db="EMBL/GenBank/DDBJ databases">
        <title>Sphingomonas sp., a new species isolated from pork steak.</title>
        <authorList>
            <person name="Heidler von Heilborn D."/>
        </authorList>
    </citation>
    <scope>NUCLEOTIDE SEQUENCE [LARGE SCALE GENOMIC DNA]</scope>
    <source>
        <strain evidence="3">S8-3T</strain>
    </source>
</reference>
<feature type="domain" description="JmjC" evidence="1">
    <location>
        <begin position="1"/>
        <end position="61"/>
    </location>
</feature>
<evidence type="ECO:0000313" key="2">
    <source>
        <dbReference type="EMBL" id="QNQ10266.1"/>
    </source>
</evidence>
<name>A0A7H0LKR3_9SPHN</name>
<organism evidence="2 3">
    <name type="scientific">Sphingomonas alpina</name>
    <dbReference type="NCBI Taxonomy" id="653931"/>
    <lineage>
        <taxon>Bacteria</taxon>
        <taxon>Pseudomonadati</taxon>
        <taxon>Pseudomonadota</taxon>
        <taxon>Alphaproteobacteria</taxon>
        <taxon>Sphingomonadales</taxon>
        <taxon>Sphingomonadaceae</taxon>
        <taxon>Sphingomonas</taxon>
    </lineage>
</organism>
<dbReference type="SUPFAM" id="SSF51197">
    <property type="entry name" value="Clavaminate synthase-like"/>
    <property type="match status" value="1"/>
</dbReference>
<dbReference type="PROSITE" id="PS51184">
    <property type="entry name" value="JMJC"/>
    <property type="match status" value="1"/>
</dbReference>
<protein>
    <recommendedName>
        <fullName evidence="1">JmjC domain-containing protein</fullName>
    </recommendedName>
</protein>
<keyword evidence="3" id="KW-1185">Reference proteome</keyword>
<dbReference type="Pfam" id="PF08007">
    <property type="entry name" value="JmjC_2"/>
    <property type="match status" value="1"/>
</dbReference>
<dbReference type="InterPro" id="IPR003347">
    <property type="entry name" value="JmjC_dom"/>
</dbReference>
<sequence length="93" mass="9953">MDIDRYWGVHRIVEVGPGDLLYIPRGTPHMAVSLSVSLHLSILFTPRGPRSPIPHDQVLHAPRSLNAGALAATARGAPIHSACLRSCAEAGQQ</sequence>
<dbReference type="Gene3D" id="2.60.120.650">
    <property type="entry name" value="Cupin"/>
    <property type="match status" value="1"/>
</dbReference>
<dbReference type="Proteomes" id="UP000516148">
    <property type="component" value="Chromosome"/>
</dbReference>